<dbReference type="OrthoDB" id="413885at2759"/>
<dbReference type="SUPFAM" id="SSF49344">
    <property type="entry name" value="CBD9-like"/>
    <property type="match status" value="1"/>
</dbReference>
<evidence type="ECO:0000256" key="3">
    <source>
        <dbReference type="SAM" id="SignalP"/>
    </source>
</evidence>
<comment type="similarity">
    <text evidence="1 2">Belongs to the GMC oxidoreductase family.</text>
</comment>
<keyword evidence="3" id="KW-0732">Signal</keyword>
<dbReference type="GO" id="GO:0016614">
    <property type="term" value="F:oxidoreductase activity, acting on CH-OH group of donors"/>
    <property type="evidence" value="ECO:0007669"/>
    <property type="project" value="InterPro"/>
</dbReference>
<dbReference type="Gene3D" id="2.60.40.1210">
    <property type="entry name" value="Cellobiose dehydrogenase, cytochrome domain"/>
    <property type="match status" value="1"/>
</dbReference>
<dbReference type="GO" id="GO:0050660">
    <property type="term" value="F:flavin adenine dinucleotide binding"/>
    <property type="evidence" value="ECO:0007669"/>
    <property type="project" value="InterPro"/>
</dbReference>
<evidence type="ECO:0000256" key="1">
    <source>
        <dbReference type="ARBA" id="ARBA00010790"/>
    </source>
</evidence>
<evidence type="ECO:0000313" key="5">
    <source>
        <dbReference type="EMBL" id="OQN99849.1"/>
    </source>
</evidence>
<dbReference type="InterPro" id="IPR000172">
    <property type="entry name" value="GMC_OxRdtase_N"/>
</dbReference>
<evidence type="ECO:0000256" key="2">
    <source>
        <dbReference type="RuleBase" id="RU003968"/>
    </source>
</evidence>
<keyword evidence="6" id="KW-1185">Reference proteome</keyword>
<keyword evidence="2" id="KW-0274">FAD</keyword>
<dbReference type="PROSITE" id="PS00623">
    <property type="entry name" value="GMC_OXRED_1"/>
    <property type="match status" value="1"/>
</dbReference>
<dbReference type="SUPFAM" id="SSF54373">
    <property type="entry name" value="FAD-linked reductases, C-terminal domain"/>
    <property type="match status" value="1"/>
</dbReference>
<sequence>MKSLSLVGLLAATVAAQTYTDAKTGITFANFDESSEAGPNGFRFGIALAPATQTAYQNEYIGRISLGLSSGAGYGGISHGSGMTGNLLVVAWPNGNKITTSFRYATGYVLPDVYTGNATLTQISATVNSTTMELIYRCQNCWTWSQGGVDASNIPSTASGANLALGWAAHTALPVTPSDPASSFDQHVYYDVAVGPVANARNSAYSSWAAKATPAPTSSASASATTSAKPTSTACAASQAAPTDAYDYIIIGAGAGGIPIAAKLSEDNKKVLLIEKGPPSSGRWGGKVGPAWLSGTNLTRFDVPGLCNQIWADAVGIACPDASSIAGCVLGGGTAINAGLWWRANPADFDVNFPAGWRSGEMSQAITRVFQKIPGTYYPSKDGKTYLRQGFNSLATALSAAGWSSVDANANPAAKSKTYTQTPYMFSNGERGGPMATYLVEANARSNFKLIMNTGVRRIIRTNGHATGVQLEPFNSNGKCGTINLTAKGRVIVSAGVFGTSKILLRSGIGPTDQLNIVKASATDGATMISSSQWLNLPVGYNLGDHTNTDTVIQDKDSVFYDFYAAYNNPIAADKNSYLNGRTGILAQSAPNIGPVFFDTIPGSDGNTRQLQWTARVEGSAGFADNTSMTISQYLGRGKTSRGRMTINPDLSMTVSTLPYVNTAEDIAAIVQGIKNLQAVIAKNPRLTMVYPNSTTKVEDFVANYPNTVSRRTANHWIGTAKMGTDSGLTGGTAVVDTNTRVYGTDNIFVVDASVFPGMMTTNPSALIVSVAERAWEYISGLSGGP</sequence>
<name>A0A1V8SL87_9PEZI</name>
<feature type="signal peptide" evidence="3">
    <location>
        <begin position="1"/>
        <end position="16"/>
    </location>
</feature>
<feature type="domain" description="Glucose-methanol-choline oxidoreductase N-terminal" evidence="4">
    <location>
        <begin position="327"/>
        <end position="350"/>
    </location>
</feature>
<dbReference type="Gene3D" id="3.50.50.60">
    <property type="entry name" value="FAD/NAD(P)-binding domain"/>
    <property type="match status" value="1"/>
</dbReference>
<reference evidence="6" key="1">
    <citation type="submission" date="2017-03" db="EMBL/GenBank/DDBJ databases">
        <title>Genomes of endolithic fungi from Antarctica.</title>
        <authorList>
            <person name="Coleine C."/>
            <person name="Masonjones S."/>
            <person name="Stajich J.E."/>
        </authorList>
    </citation>
    <scope>NUCLEOTIDE SEQUENCE [LARGE SCALE GENOMIC DNA]</scope>
    <source>
        <strain evidence="6">CCFEE 5527</strain>
    </source>
</reference>
<dbReference type="Pfam" id="PF13450">
    <property type="entry name" value="NAD_binding_8"/>
    <property type="match status" value="1"/>
</dbReference>
<evidence type="ECO:0000259" key="4">
    <source>
        <dbReference type="PROSITE" id="PS00623"/>
    </source>
</evidence>
<dbReference type="Pfam" id="PF00732">
    <property type="entry name" value="GMC_oxred_N"/>
    <property type="match status" value="1"/>
</dbReference>
<dbReference type="PANTHER" id="PTHR47190:SF2">
    <property type="entry name" value="CELLOBIOSE DEHYDROGENASE (AFU_ORTHOLOGUE AFUA_2G17620)"/>
    <property type="match status" value="1"/>
</dbReference>
<feature type="chain" id="PRO_5012935367" description="Glucose-methanol-choline oxidoreductase N-terminal domain-containing protein" evidence="3">
    <location>
        <begin position="17"/>
        <end position="786"/>
    </location>
</feature>
<protein>
    <recommendedName>
        <fullName evidence="4">Glucose-methanol-choline oxidoreductase N-terminal domain-containing protein</fullName>
    </recommendedName>
</protein>
<dbReference type="CDD" id="cd09630">
    <property type="entry name" value="CDH_like_cytochrome"/>
    <property type="match status" value="1"/>
</dbReference>
<dbReference type="SUPFAM" id="SSF51905">
    <property type="entry name" value="FAD/NAD(P)-binding domain"/>
    <property type="match status" value="1"/>
</dbReference>
<dbReference type="Pfam" id="PF05199">
    <property type="entry name" value="GMC_oxred_C"/>
    <property type="match status" value="1"/>
</dbReference>
<dbReference type="PANTHER" id="PTHR47190">
    <property type="entry name" value="DEHYDROGENASE, PUTATIVE-RELATED"/>
    <property type="match status" value="1"/>
</dbReference>
<dbReference type="Proteomes" id="UP000192596">
    <property type="component" value="Unassembled WGS sequence"/>
</dbReference>
<dbReference type="EMBL" id="NAJO01000038">
    <property type="protein sequence ID" value="OQN99849.1"/>
    <property type="molecule type" value="Genomic_DNA"/>
</dbReference>
<dbReference type="Gene3D" id="3.30.410.10">
    <property type="entry name" value="Cholesterol Oxidase, domain 2"/>
    <property type="match status" value="1"/>
</dbReference>
<dbReference type="InterPro" id="IPR036188">
    <property type="entry name" value="FAD/NAD-bd_sf"/>
</dbReference>
<dbReference type="InterPro" id="IPR007867">
    <property type="entry name" value="GMC_OxRtase_C"/>
</dbReference>
<dbReference type="Pfam" id="PF16010">
    <property type="entry name" value="CDH-cyt"/>
    <property type="match status" value="1"/>
</dbReference>
<keyword evidence="2" id="KW-0285">Flavoprotein</keyword>
<accession>A0A1V8SL87</accession>
<dbReference type="AlphaFoldDB" id="A0A1V8SL87"/>
<dbReference type="InterPro" id="IPR053208">
    <property type="entry name" value="GMC_Oxidoreductase_CD"/>
</dbReference>
<proteinExistence type="inferred from homology"/>
<evidence type="ECO:0000313" key="6">
    <source>
        <dbReference type="Proteomes" id="UP000192596"/>
    </source>
</evidence>
<comment type="caution">
    <text evidence="5">The sequence shown here is derived from an EMBL/GenBank/DDBJ whole genome shotgun (WGS) entry which is preliminary data.</text>
</comment>
<dbReference type="InterPro" id="IPR015920">
    <property type="entry name" value="Cellobiose_DH-like_cyt"/>
</dbReference>
<gene>
    <name evidence="5" type="ORF">B0A48_14619</name>
</gene>
<dbReference type="STRING" id="1507870.A0A1V8SL87"/>
<organism evidence="5 6">
    <name type="scientific">Cryoendolithus antarcticus</name>
    <dbReference type="NCBI Taxonomy" id="1507870"/>
    <lineage>
        <taxon>Eukaryota</taxon>
        <taxon>Fungi</taxon>
        <taxon>Dikarya</taxon>
        <taxon>Ascomycota</taxon>
        <taxon>Pezizomycotina</taxon>
        <taxon>Dothideomycetes</taxon>
        <taxon>Dothideomycetidae</taxon>
        <taxon>Cladosporiales</taxon>
        <taxon>Cladosporiaceae</taxon>
        <taxon>Cryoendolithus</taxon>
    </lineage>
</organism>
<dbReference type="InParanoid" id="A0A1V8SL87"/>